<accession>A0A1H3YXD2</accession>
<name>A0A1H3YXD2_9FIRM</name>
<proteinExistence type="predicted"/>
<evidence type="ECO:0000313" key="2">
    <source>
        <dbReference type="Proteomes" id="UP000199394"/>
    </source>
</evidence>
<evidence type="ECO:0000313" key="1">
    <source>
        <dbReference type="EMBL" id="SEA16067.1"/>
    </source>
</evidence>
<dbReference type="Proteomes" id="UP000199394">
    <property type="component" value="Unassembled WGS sequence"/>
</dbReference>
<dbReference type="STRING" id="81409.SAMN04515656_104150"/>
<dbReference type="EMBL" id="FNRK01000004">
    <property type="protein sequence ID" value="SEA16067.1"/>
    <property type="molecule type" value="Genomic_DNA"/>
</dbReference>
<reference evidence="1 2" key="1">
    <citation type="submission" date="2016-10" db="EMBL/GenBank/DDBJ databases">
        <authorList>
            <person name="de Groot N.N."/>
        </authorList>
    </citation>
    <scope>NUCLEOTIDE SEQUENCE [LARGE SCALE GENOMIC DNA]</scope>
    <source>
        <strain evidence="1 2">SR12</strain>
    </source>
</reference>
<dbReference type="AlphaFoldDB" id="A0A1H3YXD2"/>
<sequence length="203" mass="21229">MAITAGFRDGTTGYSAATFAAFYERLFENGVSTDADGSPTLKVTADGGTVKVAPGAAYAKGFWLQSDSIITLTPTKPGTGSMIYRVIARVDVSGTGSADTIALKQGTASAPPDLVTTGSTYELSLAKVTITSAGAITVVDERANQTVCGLLRPKNLAGMTEMLESMQAQFDAMYSSMQSQEGVRKIYIQETAPTDAVEGSIWI</sequence>
<keyword evidence="2" id="KW-1185">Reference proteome</keyword>
<organism evidence="1 2">
    <name type="scientific">Eubacterium aggregans</name>
    <dbReference type="NCBI Taxonomy" id="81409"/>
    <lineage>
        <taxon>Bacteria</taxon>
        <taxon>Bacillati</taxon>
        <taxon>Bacillota</taxon>
        <taxon>Clostridia</taxon>
        <taxon>Eubacteriales</taxon>
        <taxon>Eubacteriaceae</taxon>
        <taxon>Eubacterium</taxon>
    </lineage>
</organism>
<protein>
    <submittedName>
        <fullName evidence="1">Uncharacterized protein</fullName>
    </submittedName>
</protein>
<gene>
    <name evidence="1" type="ORF">SAMN04515656_104150</name>
</gene>
<dbReference type="RefSeq" id="WP_090305301.1">
    <property type="nucleotide sequence ID" value="NZ_FNRK01000004.1"/>
</dbReference>
<dbReference type="OrthoDB" id="9795386at2"/>